<protein>
    <submittedName>
        <fullName evidence="2">Uncharacterized protein</fullName>
    </submittedName>
</protein>
<comment type="caution">
    <text evidence="2">The sequence shown here is derived from an EMBL/GenBank/DDBJ whole genome shotgun (WGS) entry which is preliminary data.</text>
</comment>
<proteinExistence type="predicted"/>
<name>A0A7C3KD23_9CYAN</name>
<dbReference type="AlphaFoldDB" id="A0A7C3KD23"/>
<evidence type="ECO:0000256" key="1">
    <source>
        <dbReference type="SAM" id="Phobius"/>
    </source>
</evidence>
<reference evidence="2" key="1">
    <citation type="journal article" date="2020" name="mSystems">
        <title>Genome- and Community-Level Interaction Insights into Carbon Utilization and Element Cycling Functions of Hydrothermarchaeota in Hydrothermal Sediment.</title>
        <authorList>
            <person name="Zhou Z."/>
            <person name="Liu Y."/>
            <person name="Xu W."/>
            <person name="Pan J."/>
            <person name="Luo Z.H."/>
            <person name="Li M."/>
        </authorList>
    </citation>
    <scope>NUCLEOTIDE SEQUENCE [LARGE SCALE GENOMIC DNA]</scope>
    <source>
        <strain evidence="2">SpSt-418</strain>
    </source>
</reference>
<sequence length="97" mass="11039">MTKIQNPKILSTDGHAQVESEVEELQTAVQNTTHNLVKEVGYGVEHPDSRALKHLASMALFILLVINAFIGYQMWEQTKQMTQLNQQVQDMRGNMNK</sequence>
<gene>
    <name evidence="2" type="ORF">ENR64_08045</name>
</gene>
<keyword evidence="1" id="KW-0812">Transmembrane</keyword>
<keyword evidence="1" id="KW-0472">Membrane</keyword>
<dbReference type="EMBL" id="DSRU01000104">
    <property type="protein sequence ID" value="HFM97706.1"/>
    <property type="molecule type" value="Genomic_DNA"/>
</dbReference>
<accession>A0A7C3KD23</accession>
<keyword evidence="1" id="KW-1133">Transmembrane helix</keyword>
<feature type="transmembrane region" description="Helical" evidence="1">
    <location>
        <begin position="55"/>
        <end position="75"/>
    </location>
</feature>
<evidence type="ECO:0000313" key="2">
    <source>
        <dbReference type="EMBL" id="HFM97706.1"/>
    </source>
</evidence>
<organism evidence="2">
    <name type="scientific">Oscillatoriales cyanobacterium SpSt-418</name>
    <dbReference type="NCBI Taxonomy" id="2282169"/>
    <lineage>
        <taxon>Bacteria</taxon>
        <taxon>Bacillati</taxon>
        <taxon>Cyanobacteriota</taxon>
        <taxon>Cyanophyceae</taxon>
        <taxon>Oscillatoriophycideae</taxon>
        <taxon>Oscillatoriales</taxon>
    </lineage>
</organism>